<evidence type="ECO:0000259" key="2">
    <source>
        <dbReference type="PROSITE" id="PS50158"/>
    </source>
</evidence>
<evidence type="ECO:0000313" key="3">
    <source>
        <dbReference type="EMBL" id="KYP69597.1"/>
    </source>
</evidence>
<dbReference type="Pfam" id="PF14223">
    <property type="entry name" value="Retrotran_gag_2"/>
    <property type="match status" value="1"/>
</dbReference>
<organism evidence="3 4">
    <name type="scientific">Cajanus cajan</name>
    <name type="common">Pigeon pea</name>
    <name type="synonym">Cajanus indicus</name>
    <dbReference type="NCBI Taxonomy" id="3821"/>
    <lineage>
        <taxon>Eukaryota</taxon>
        <taxon>Viridiplantae</taxon>
        <taxon>Streptophyta</taxon>
        <taxon>Embryophyta</taxon>
        <taxon>Tracheophyta</taxon>
        <taxon>Spermatophyta</taxon>
        <taxon>Magnoliopsida</taxon>
        <taxon>eudicotyledons</taxon>
        <taxon>Gunneridae</taxon>
        <taxon>Pentapetalae</taxon>
        <taxon>rosids</taxon>
        <taxon>fabids</taxon>
        <taxon>Fabales</taxon>
        <taxon>Fabaceae</taxon>
        <taxon>Papilionoideae</taxon>
        <taxon>50 kb inversion clade</taxon>
        <taxon>NPAAA clade</taxon>
        <taxon>indigoferoid/millettioid clade</taxon>
        <taxon>Phaseoleae</taxon>
        <taxon>Cajanus</taxon>
    </lineage>
</organism>
<dbReference type="Proteomes" id="UP000075243">
    <property type="component" value="Chromosome 3"/>
</dbReference>
<keyword evidence="1" id="KW-0479">Metal-binding</keyword>
<gene>
    <name evidence="3" type="ORF">KK1_008794</name>
</gene>
<dbReference type="GO" id="GO:0008270">
    <property type="term" value="F:zinc ion binding"/>
    <property type="evidence" value="ECO:0007669"/>
    <property type="project" value="UniProtKB-KW"/>
</dbReference>
<dbReference type="EMBL" id="CM003605">
    <property type="protein sequence ID" value="KYP69597.1"/>
    <property type="molecule type" value="Genomic_DNA"/>
</dbReference>
<accession>A0A151TRC5</accession>
<dbReference type="Gramene" id="C.cajan_08543.t">
    <property type="protein sequence ID" value="C.cajan_08543.t.cds1"/>
    <property type="gene ID" value="C.cajan_08543"/>
</dbReference>
<dbReference type="PROSITE" id="PS50158">
    <property type="entry name" value="ZF_CCHC"/>
    <property type="match status" value="1"/>
</dbReference>
<keyword evidence="1" id="KW-0863">Zinc-finger</keyword>
<protein>
    <recommendedName>
        <fullName evidence="2">CCHC-type domain-containing protein</fullName>
    </recommendedName>
</protein>
<name>A0A151TRC5_CAJCA</name>
<dbReference type="PANTHER" id="PTHR47592:SF27">
    <property type="entry name" value="OS08G0421700 PROTEIN"/>
    <property type="match status" value="1"/>
</dbReference>
<dbReference type="OMA" id="PESWIDY"/>
<evidence type="ECO:0000313" key="4">
    <source>
        <dbReference type="Proteomes" id="UP000075243"/>
    </source>
</evidence>
<dbReference type="PANTHER" id="PTHR47592">
    <property type="entry name" value="PBF68 PROTEIN"/>
    <property type="match status" value="1"/>
</dbReference>
<evidence type="ECO:0000256" key="1">
    <source>
        <dbReference type="PROSITE-ProRule" id="PRU00047"/>
    </source>
</evidence>
<reference evidence="3 4" key="1">
    <citation type="journal article" date="2012" name="Nat. Biotechnol.">
        <title>Draft genome sequence of pigeonpea (Cajanus cajan), an orphan legume crop of resource-poor farmers.</title>
        <authorList>
            <person name="Varshney R.K."/>
            <person name="Chen W."/>
            <person name="Li Y."/>
            <person name="Bharti A.K."/>
            <person name="Saxena R.K."/>
            <person name="Schlueter J.A."/>
            <person name="Donoghue M.T."/>
            <person name="Azam S."/>
            <person name="Fan G."/>
            <person name="Whaley A.M."/>
            <person name="Farmer A.D."/>
            <person name="Sheridan J."/>
            <person name="Iwata A."/>
            <person name="Tuteja R."/>
            <person name="Penmetsa R.V."/>
            <person name="Wu W."/>
            <person name="Upadhyaya H.D."/>
            <person name="Yang S.P."/>
            <person name="Shah T."/>
            <person name="Saxena K.B."/>
            <person name="Michael T."/>
            <person name="McCombie W.R."/>
            <person name="Yang B."/>
            <person name="Zhang G."/>
            <person name="Yang H."/>
            <person name="Wang J."/>
            <person name="Spillane C."/>
            <person name="Cook D.R."/>
            <person name="May G.D."/>
            <person name="Xu X."/>
            <person name="Jackson S.A."/>
        </authorList>
    </citation>
    <scope>NUCLEOTIDE SEQUENCE [LARGE SCALE GENOMIC DNA]</scope>
    <source>
        <strain evidence="4">cv. Asha</strain>
    </source>
</reference>
<dbReference type="InterPro" id="IPR001878">
    <property type="entry name" value="Znf_CCHC"/>
</dbReference>
<sequence>MHGVAYAFTVSKPDSSTSAPASKLDDWSQANKVCRHTILSALSNDLFDVYCSYKEAKDIWDSMIMKYTMEDSVRQHFIIGNYYRWEMNEEKDIKVQINEYHKLLGDLKLESLSLPDEFVSELLIEKLPESWIDYKQHLKHRHKQTLLTDLITHIIIEDASVLRQRQNHWQQRQMWYKCRTNPIKRGMIKRKISRILRTLTLMLLTPPLRKKGNCFVCGKPGHHAPQCCF</sequence>
<dbReference type="AlphaFoldDB" id="A0A151TRC5"/>
<keyword evidence="4" id="KW-1185">Reference proteome</keyword>
<proteinExistence type="predicted"/>
<dbReference type="GO" id="GO:0003676">
    <property type="term" value="F:nucleic acid binding"/>
    <property type="evidence" value="ECO:0007669"/>
    <property type="project" value="InterPro"/>
</dbReference>
<keyword evidence="1" id="KW-0862">Zinc</keyword>
<feature type="domain" description="CCHC-type" evidence="2">
    <location>
        <begin position="214"/>
        <end position="227"/>
    </location>
</feature>